<evidence type="ECO:0000313" key="4">
    <source>
        <dbReference type="WBParaSite" id="TMUE_0000001366.1"/>
    </source>
</evidence>
<feature type="domain" description="DDE-1" evidence="1">
    <location>
        <begin position="33"/>
        <end position="204"/>
    </location>
</feature>
<dbReference type="AlphaFoldDB" id="A0A5S6Q2B3"/>
<protein>
    <submittedName>
        <fullName evidence="3 4">DDE-1 domain-containing protein</fullName>
    </submittedName>
</protein>
<evidence type="ECO:0000313" key="3">
    <source>
        <dbReference type="WBParaSite" id="TMUE_0000001313.1"/>
    </source>
</evidence>
<dbReference type="InterPro" id="IPR004875">
    <property type="entry name" value="DDE_SF_endonuclease_dom"/>
</dbReference>
<dbReference type="GO" id="GO:0005634">
    <property type="term" value="C:nucleus"/>
    <property type="evidence" value="ECO:0007669"/>
    <property type="project" value="TreeGrafter"/>
</dbReference>
<dbReference type="Pfam" id="PF03184">
    <property type="entry name" value="DDE_1"/>
    <property type="match status" value="1"/>
</dbReference>
<evidence type="ECO:0000259" key="1">
    <source>
        <dbReference type="Pfam" id="PF03184"/>
    </source>
</evidence>
<dbReference type="PANTHER" id="PTHR19303:SF74">
    <property type="entry name" value="POGO TRANSPOSABLE ELEMENT WITH KRAB DOMAIN"/>
    <property type="match status" value="1"/>
</dbReference>
<organism evidence="2 4">
    <name type="scientific">Trichuris muris</name>
    <name type="common">Mouse whipworm</name>
    <dbReference type="NCBI Taxonomy" id="70415"/>
    <lineage>
        <taxon>Eukaryota</taxon>
        <taxon>Metazoa</taxon>
        <taxon>Ecdysozoa</taxon>
        <taxon>Nematoda</taxon>
        <taxon>Enoplea</taxon>
        <taxon>Dorylaimia</taxon>
        <taxon>Trichinellida</taxon>
        <taxon>Trichuridae</taxon>
        <taxon>Trichuris</taxon>
    </lineage>
</organism>
<name>A0A5S6Q2B3_TRIMR</name>
<sequence length="271" mass="30859">MDETPVYFDMPGNRTVDSKGVKSVTIRHSGHEKQRFTVVLSCLADGTKLKPMVIFKRKRKPNVNFPHGALVHFHENAWMDEAGVRLWIDKIWRKRPGHANNSSLLIWDSFRSHTTEVIKNHLKECKVQTAVIPGGLTSILQPLDVCLNKPFKDYLREEWNEWMTNGQKYYTRGGCMRAPSLQTLCQFVINAWCKVKTETVIKSFKKCSISNALDGTEDDALWEQSDCEGGTDALVEQHTDDDYIFPEDIADSPILQRLPESSSDESDALSL</sequence>
<dbReference type="InterPro" id="IPR050863">
    <property type="entry name" value="CenT-Element_Derived"/>
</dbReference>
<dbReference type="WBParaSite" id="TMUE_0000001313.1">
    <property type="protein sequence ID" value="TMUE_0000001313.1"/>
    <property type="gene ID" value="WBGene00297215"/>
</dbReference>
<accession>A0A5S6Q2B3</accession>
<dbReference type="WBParaSite" id="TMUE_0000001366.1">
    <property type="protein sequence ID" value="TMUE_0000001366.1"/>
    <property type="gene ID" value="WBGene00297263"/>
</dbReference>
<proteinExistence type="predicted"/>
<evidence type="ECO:0000313" key="2">
    <source>
        <dbReference type="Proteomes" id="UP000046395"/>
    </source>
</evidence>
<keyword evidence="2" id="KW-1185">Reference proteome</keyword>
<reference evidence="3 4" key="2">
    <citation type="submission" date="2019-12" db="UniProtKB">
        <authorList>
            <consortium name="WormBaseParasite"/>
        </authorList>
    </citation>
    <scope>IDENTIFICATION</scope>
</reference>
<dbReference type="GO" id="GO:0003677">
    <property type="term" value="F:DNA binding"/>
    <property type="evidence" value="ECO:0007669"/>
    <property type="project" value="TreeGrafter"/>
</dbReference>
<dbReference type="Proteomes" id="UP000046395">
    <property type="component" value="Unassembled WGS sequence"/>
</dbReference>
<dbReference type="PANTHER" id="PTHR19303">
    <property type="entry name" value="TRANSPOSON"/>
    <property type="match status" value="1"/>
</dbReference>
<reference evidence="2" key="1">
    <citation type="submission" date="2014-03" db="EMBL/GenBank/DDBJ databases">
        <title>The whipworm genome and dual-species transcriptomics of an intimate host-pathogen interaction.</title>
        <authorList>
            <person name="Foth B.J."/>
            <person name="Tsai I.J."/>
            <person name="Reid A.J."/>
            <person name="Bancroft A.J."/>
            <person name="Nichol S."/>
            <person name="Tracey A."/>
            <person name="Holroyd N."/>
            <person name="Cotton J.A."/>
            <person name="Stanley E.J."/>
            <person name="Zarowiecki M."/>
            <person name="Liu J.Z."/>
            <person name="Huckvale T."/>
            <person name="Cooper P.J."/>
            <person name="Grencis R.K."/>
            <person name="Berriman M."/>
        </authorList>
    </citation>
    <scope>NUCLEOTIDE SEQUENCE [LARGE SCALE GENOMIC DNA]</scope>
    <source>
        <strain evidence="2">Edinburgh</strain>
    </source>
</reference>